<dbReference type="AlphaFoldDB" id="A0AA88JBX4"/>
<dbReference type="Pfam" id="PF13962">
    <property type="entry name" value="PGG"/>
    <property type="match status" value="1"/>
</dbReference>
<name>A0AA88JBX4_FICCA</name>
<dbReference type="EMBL" id="BTGU01000338">
    <property type="protein sequence ID" value="GMN66561.1"/>
    <property type="molecule type" value="Genomic_DNA"/>
</dbReference>
<dbReference type="GO" id="GO:0016020">
    <property type="term" value="C:membrane"/>
    <property type="evidence" value="ECO:0007669"/>
    <property type="project" value="TreeGrafter"/>
</dbReference>
<evidence type="ECO:0000259" key="2">
    <source>
        <dbReference type="Pfam" id="PF13962"/>
    </source>
</evidence>
<evidence type="ECO:0000313" key="3">
    <source>
        <dbReference type="EMBL" id="GMN66561.1"/>
    </source>
</evidence>
<dbReference type="SMART" id="SM00248">
    <property type="entry name" value="ANK"/>
    <property type="match status" value="4"/>
</dbReference>
<feature type="transmembrane region" description="Helical" evidence="1">
    <location>
        <begin position="408"/>
        <end position="426"/>
    </location>
</feature>
<dbReference type="PANTHER" id="PTHR24177">
    <property type="entry name" value="CASKIN"/>
    <property type="match status" value="1"/>
</dbReference>
<reference evidence="3" key="1">
    <citation type="submission" date="2023-07" db="EMBL/GenBank/DDBJ databases">
        <title>draft genome sequence of fig (Ficus carica).</title>
        <authorList>
            <person name="Takahashi T."/>
            <person name="Nishimura K."/>
        </authorList>
    </citation>
    <scope>NUCLEOTIDE SEQUENCE</scope>
</reference>
<sequence>MEYNAVFFKAIERGDWDTAKRYFMENRKLLKATYKSSNYTALHYAVASKKNEEIVEDMVEYMSEEDLERKESSCGWTALAKAIESGTASMVKCMINKNANLLCIADNVGTIPVVLALHYQRMDLFHTLYYATPMEVLLSGGGKHGATVISSCIKLKNSVVSTESAIKDDDFEFDNLFMLGSRFAGPPVESDTSNVNSAPTPLRWLVSKLVQLSGVYKRIEEQKSVHERSIKLLENMCKTIGFIKEESTLKDGLVFEALFEAVDEGNIKFVEEIMKANPVFAASSTDQLYSRDIYVRAIQSRHVDLFKHILQKVPGSQYVLQISAMPDKYGNKLLHEAARLPPSLSVPEAALQMQKELQWFEEVKKLLHPTASTDKNVDNLTPGELFTQNHKDLIIEGKKWMKETANSCSVVAALIVTMVFAAAFTVPGGEDHKIDRKLYNIFMISDGFSLFTSTTSVFMFLGILTSRFQEHDFHISLPRKLFIGLTILFLSIASMLITFCVVLLIMLPESWVPIPVILFASLPVTLFAFLQFPLLIRIFRSTYGRSFSLTSKPESTDKEKNN</sequence>
<dbReference type="SUPFAM" id="SSF48403">
    <property type="entry name" value="Ankyrin repeat"/>
    <property type="match status" value="1"/>
</dbReference>
<evidence type="ECO:0000256" key="1">
    <source>
        <dbReference type="SAM" id="Phobius"/>
    </source>
</evidence>
<dbReference type="InterPro" id="IPR036770">
    <property type="entry name" value="Ankyrin_rpt-contain_sf"/>
</dbReference>
<dbReference type="PANTHER" id="PTHR24177:SF329">
    <property type="entry name" value="ANKYRIN REPEAT PROTEIN"/>
    <property type="match status" value="1"/>
</dbReference>
<protein>
    <recommendedName>
        <fullName evidence="2">PGG domain-containing protein</fullName>
    </recommendedName>
</protein>
<keyword evidence="4" id="KW-1185">Reference proteome</keyword>
<accession>A0AA88JBX4</accession>
<feature type="domain" description="PGG" evidence="2">
    <location>
        <begin position="398"/>
        <end position="504"/>
    </location>
</feature>
<gene>
    <name evidence="3" type="ORF">TIFTF001_035621</name>
</gene>
<dbReference type="Proteomes" id="UP001187192">
    <property type="component" value="Unassembled WGS sequence"/>
</dbReference>
<feature type="transmembrane region" description="Helical" evidence="1">
    <location>
        <begin position="481"/>
        <end position="506"/>
    </location>
</feature>
<evidence type="ECO:0000313" key="4">
    <source>
        <dbReference type="Proteomes" id="UP001187192"/>
    </source>
</evidence>
<keyword evidence="1" id="KW-1133">Transmembrane helix</keyword>
<organism evidence="3 4">
    <name type="scientific">Ficus carica</name>
    <name type="common">Common fig</name>
    <dbReference type="NCBI Taxonomy" id="3494"/>
    <lineage>
        <taxon>Eukaryota</taxon>
        <taxon>Viridiplantae</taxon>
        <taxon>Streptophyta</taxon>
        <taxon>Embryophyta</taxon>
        <taxon>Tracheophyta</taxon>
        <taxon>Spermatophyta</taxon>
        <taxon>Magnoliopsida</taxon>
        <taxon>eudicotyledons</taxon>
        <taxon>Gunneridae</taxon>
        <taxon>Pentapetalae</taxon>
        <taxon>rosids</taxon>
        <taxon>fabids</taxon>
        <taxon>Rosales</taxon>
        <taxon>Moraceae</taxon>
        <taxon>Ficeae</taxon>
        <taxon>Ficus</taxon>
    </lineage>
</organism>
<keyword evidence="1" id="KW-0812">Transmembrane</keyword>
<dbReference type="InterPro" id="IPR026961">
    <property type="entry name" value="PGG_dom"/>
</dbReference>
<dbReference type="Gene3D" id="1.25.40.20">
    <property type="entry name" value="Ankyrin repeat-containing domain"/>
    <property type="match status" value="1"/>
</dbReference>
<feature type="transmembrane region" description="Helical" evidence="1">
    <location>
        <begin position="438"/>
        <end position="461"/>
    </location>
</feature>
<feature type="transmembrane region" description="Helical" evidence="1">
    <location>
        <begin position="512"/>
        <end position="536"/>
    </location>
</feature>
<proteinExistence type="predicted"/>
<dbReference type="InterPro" id="IPR002110">
    <property type="entry name" value="Ankyrin_rpt"/>
</dbReference>
<comment type="caution">
    <text evidence="3">The sequence shown here is derived from an EMBL/GenBank/DDBJ whole genome shotgun (WGS) entry which is preliminary data.</text>
</comment>
<keyword evidence="1" id="KW-0472">Membrane</keyword>